<feature type="signal peptide" evidence="1">
    <location>
        <begin position="1"/>
        <end position="24"/>
    </location>
</feature>
<dbReference type="EMBL" id="JAHKSW010000007">
    <property type="protein sequence ID" value="KAG7330334.1"/>
    <property type="molecule type" value="Genomic_DNA"/>
</dbReference>
<sequence length="76" mass="8371">MSSPATWNFLLYIIKDLLPPVALASCNKHLRREHRSLCVWFGLAVVERGHSGTVVCVLVPAGRGTSRELVSPDRSV</sequence>
<proteinExistence type="predicted"/>
<evidence type="ECO:0000313" key="2">
    <source>
        <dbReference type="EMBL" id="KAG7330334.1"/>
    </source>
</evidence>
<evidence type="ECO:0000256" key="1">
    <source>
        <dbReference type="SAM" id="SignalP"/>
    </source>
</evidence>
<gene>
    <name evidence="2" type="ORF">KOW79_006556</name>
</gene>
<feature type="chain" id="PRO_5039139842" description="Secreted protein" evidence="1">
    <location>
        <begin position="25"/>
        <end position="76"/>
    </location>
</feature>
<protein>
    <recommendedName>
        <fullName evidence="4">Secreted protein</fullName>
    </recommendedName>
</protein>
<keyword evidence="1" id="KW-0732">Signal</keyword>
<comment type="caution">
    <text evidence="2">The sequence shown here is derived from an EMBL/GenBank/DDBJ whole genome shotgun (WGS) entry which is preliminary data.</text>
</comment>
<reference evidence="2 3" key="1">
    <citation type="submission" date="2021-06" db="EMBL/GenBank/DDBJ databases">
        <title>Chromosome-level genome assembly of the red-tail catfish (Hemibagrus wyckioides).</title>
        <authorList>
            <person name="Shao F."/>
        </authorList>
    </citation>
    <scope>NUCLEOTIDE SEQUENCE [LARGE SCALE GENOMIC DNA]</scope>
    <source>
        <strain evidence="2">EC202008001</strain>
        <tissue evidence="2">Blood</tissue>
    </source>
</reference>
<organism evidence="2 3">
    <name type="scientific">Hemibagrus wyckioides</name>
    <dbReference type="NCBI Taxonomy" id="337641"/>
    <lineage>
        <taxon>Eukaryota</taxon>
        <taxon>Metazoa</taxon>
        <taxon>Chordata</taxon>
        <taxon>Craniata</taxon>
        <taxon>Vertebrata</taxon>
        <taxon>Euteleostomi</taxon>
        <taxon>Actinopterygii</taxon>
        <taxon>Neopterygii</taxon>
        <taxon>Teleostei</taxon>
        <taxon>Ostariophysi</taxon>
        <taxon>Siluriformes</taxon>
        <taxon>Bagridae</taxon>
        <taxon>Hemibagrus</taxon>
    </lineage>
</organism>
<dbReference type="Proteomes" id="UP000824219">
    <property type="component" value="Linkage Group LG07"/>
</dbReference>
<keyword evidence="3" id="KW-1185">Reference proteome</keyword>
<evidence type="ECO:0008006" key="4">
    <source>
        <dbReference type="Google" id="ProtNLM"/>
    </source>
</evidence>
<evidence type="ECO:0000313" key="3">
    <source>
        <dbReference type="Proteomes" id="UP000824219"/>
    </source>
</evidence>
<name>A0A9D3SSL5_9TELE</name>
<accession>A0A9D3SSL5</accession>
<dbReference type="AlphaFoldDB" id="A0A9D3SSL5"/>